<keyword evidence="1" id="KW-0812">Transmembrane</keyword>
<feature type="transmembrane region" description="Helical" evidence="1">
    <location>
        <begin position="85"/>
        <end position="108"/>
    </location>
</feature>
<keyword evidence="1" id="KW-0472">Membrane</keyword>
<gene>
    <name evidence="2" type="ORF">DJ70_16070</name>
</gene>
<reference evidence="2 3" key="1">
    <citation type="journal article" date="2014" name="Front. Microbiol.">
        <title>Population and genomic analysis of the genus Halorubrum.</title>
        <authorList>
            <person name="Fullmer M.S."/>
            <person name="Soucy S.M."/>
            <person name="Swithers K.S."/>
            <person name="Makkay A.M."/>
            <person name="Wheeler R."/>
            <person name="Ventosa A."/>
            <person name="Gogarten J.P."/>
            <person name="Papke R.T."/>
        </authorList>
    </citation>
    <scope>NUCLEOTIDE SEQUENCE [LARGE SCALE GENOMIC DNA]</scope>
    <source>
        <strain evidence="2 3">Cb34</strain>
    </source>
</reference>
<keyword evidence="1" id="KW-1133">Transmembrane helix</keyword>
<feature type="transmembrane region" description="Helical" evidence="1">
    <location>
        <begin position="42"/>
        <end position="65"/>
    </location>
</feature>
<proteinExistence type="predicted"/>
<evidence type="ECO:0000256" key="1">
    <source>
        <dbReference type="SAM" id="Phobius"/>
    </source>
</evidence>
<accession>A0A256IAQ5</accession>
<evidence type="ECO:0000313" key="2">
    <source>
        <dbReference type="EMBL" id="OYR53533.1"/>
    </source>
</evidence>
<evidence type="ECO:0000313" key="3">
    <source>
        <dbReference type="Proteomes" id="UP000216308"/>
    </source>
</evidence>
<comment type="caution">
    <text evidence="2">The sequence shown here is derived from an EMBL/GenBank/DDBJ whole genome shotgun (WGS) entry which is preliminary data.</text>
</comment>
<organism evidence="2 3">
    <name type="scientific">Halorubrum halodurans</name>
    <dbReference type="NCBI Taxonomy" id="1383851"/>
    <lineage>
        <taxon>Archaea</taxon>
        <taxon>Methanobacteriati</taxon>
        <taxon>Methanobacteriota</taxon>
        <taxon>Stenosarchaea group</taxon>
        <taxon>Halobacteria</taxon>
        <taxon>Halobacteriales</taxon>
        <taxon>Haloferacaceae</taxon>
        <taxon>Halorubrum</taxon>
    </lineage>
</organism>
<protein>
    <submittedName>
        <fullName evidence="2">Uncharacterized protein</fullName>
    </submittedName>
</protein>
<dbReference type="Proteomes" id="UP000216308">
    <property type="component" value="Unassembled WGS sequence"/>
</dbReference>
<dbReference type="RefSeq" id="WP_094534786.1">
    <property type="nucleotide sequence ID" value="NZ_NHPJ01000141.1"/>
</dbReference>
<keyword evidence="3" id="KW-1185">Reference proteome</keyword>
<sequence length="150" mass="16358">MSDQVPGDVFALSIVAGSCWSLRLLRRQIWEIIESLGGIERLIVGLFMVVGIDHSGEVLVAVLAFRPLWMALRDDRSFDRLERGVRIGVLAGLAFLLLTPFSSGLFYFVVPQPDSRTVAIVLQVVRNVSVALLIGSSILPRISSGFSSSS</sequence>
<name>A0A256IAQ5_9EURY</name>
<dbReference type="AlphaFoldDB" id="A0A256IAQ5"/>
<dbReference type="EMBL" id="NHPJ01000141">
    <property type="protein sequence ID" value="OYR53533.1"/>
    <property type="molecule type" value="Genomic_DNA"/>
</dbReference>
<dbReference type="OrthoDB" id="319585at2157"/>
<feature type="transmembrane region" description="Helical" evidence="1">
    <location>
        <begin position="120"/>
        <end position="139"/>
    </location>
</feature>